<dbReference type="EMBL" id="BAAAZA010000007">
    <property type="protein sequence ID" value="GAA3864138.1"/>
    <property type="molecule type" value="Genomic_DNA"/>
</dbReference>
<accession>A0ABP7K301</accession>
<protein>
    <submittedName>
        <fullName evidence="1">Uncharacterized protein</fullName>
    </submittedName>
</protein>
<organism evidence="1 2">
    <name type="scientific">Streptomyces lannensis</name>
    <dbReference type="NCBI Taxonomy" id="766498"/>
    <lineage>
        <taxon>Bacteria</taxon>
        <taxon>Bacillati</taxon>
        <taxon>Actinomycetota</taxon>
        <taxon>Actinomycetes</taxon>
        <taxon>Kitasatosporales</taxon>
        <taxon>Streptomycetaceae</taxon>
        <taxon>Streptomyces</taxon>
    </lineage>
</organism>
<proteinExistence type="predicted"/>
<dbReference type="RefSeq" id="WP_331269082.1">
    <property type="nucleotide sequence ID" value="NZ_BAAAZA010000007.1"/>
</dbReference>
<name>A0ABP7K301_9ACTN</name>
<evidence type="ECO:0000313" key="2">
    <source>
        <dbReference type="Proteomes" id="UP001501563"/>
    </source>
</evidence>
<comment type="caution">
    <text evidence="1">The sequence shown here is derived from an EMBL/GenBank/DDBJ whole genome shotgun (WGS) entry which is preliminary data.</text>
</comment>
<gene>
    <name evidence="1" type="ORF">GCM10022207_30320</name>
</gene>
<sequence length="85" mass="9163">MSEADAHEEAHDGIRGLVERMSEHHRDAVRRREDEELAHAVDDAAFDLGTDIAHPTVGHSAVGFDADTDLALDNEPPELRGPAAG</sequence>
<reference evidence="2" key="1">
    <citation type="journal article" date="2019" name="Int. J. Syst. Evol. Microbiol.">
        <title>The Global Catalogue of Microorganisms (GCM) 10K type strain sequencing project: providing services to taxonomists for standard genome sequencing and annotation.</title>
        <authorList>
            <consortium name="The Broad Institute Genomics Platform"/>
            <consortium name="The Broad Institute Genome Sequencing Center for Infectious Disease"/>
            <person name="Wu L."/>
            <person name="Ma J."/>
        </authorList>
    </citation>
    <scope>NUCLEOTIDE SEQUENCE [LARGE SCALE GENOMIC DNA]</scope>
    <source>
        <strain evidence="2">JCM 16578</strain>
    </source>
</reference>
<dbReference type="Proteomes" id="UP001501563">
    <property type="component" value="Unassembled WGS sequence"/>
</dbReference>
<keyword evidence="2" id="KW-1185">Reference proteome</keyword>
<evidence type="ECO:0000313" key="1">
    <source>
        <dbReference type="EMBL" id="GAA3864138.1"/>
    </source>
</evidence>